<gene>
    <name evidence="3" type="ORF">SAHL_12310</name>
</gene>
<dbReference type="Proteomes" id="UP000285123">
    <property type="component" value="Unassembled WGS sequence"/>
</dbReference>
<organism evidence="3 4">
    <name type="scientific">Salinisphaera orenii YIM 95161</name>
    <dbReference type="NCBI Taxonomy" id="1051139"/>
    <lineage>
        <taxon>Bacteria</taxon>
        <taxon>Pseudomonadati</taxon>
        <taxon>Pseudomonadota</taxon>
        <taxon>Gammaproteobacteria</taxon>
        <taxon>Salinisphaerales</taxon>
        <taxon>Salinisphaeraceae</taxon>
        <taxon>Salinisphaera</taxon>
    </lineage>
</organism>
<reference evidence="3 4" key="1">
    <citation type="submission" date="2013-10" db="EMBL/GenBank/DDBJ databases">
        <title>Salinisphaera halophila YIM 95161 Genome Sequencing.</title>
        <authorList>
            <person name="Lai Q."/>
            <person name="Li C."/>
            <person name="Shao Z."/>
        </authorList>
    </citation>
    <scope>NUCLEOTIDE SEQUENCE [LARGE SCALE GENOMIC DNA]</scope>
    <source>
        <strain evidence="3 4">YIM 95161</strain>
    </source>
</reference>
<accession>A0A423PME1</accession>
<dbReference type="RefSeq" id="WP_123591706.1">
    <property type="nucleotide sequence ID" value="NZ_AYKF01000099.1"/>
</dbReference>
<dbReference type="PANTHER" id="PTHR43841:SF1">
    <property type="entry name" value="3-HYDROXYACYL-THIOESTER DEHYDRATASE X"/>
    <property type="match status" value="1"/>
</dbReference>
<dbReference type="InterPro" id="IPR002539">
    <property type="entry name" value="MaoC-like_dom"/>
</dbReference>
<dbReference type="InterPro" id="IPR029069">
    <property type="entry name" value="HotDog_dom_sf"/>
</dbReference>
<comment type="caution">
    <text evidence="3">The sequence shown here is derived from an EMBL/GenBank/DDBJ whole genome shotgun (WGS) entry which is preliminary data.</text>
</comment>
<name>A0A423PME1_9GAMM</name>
<dbReference type="Pfam" id="PF01575">
    <property type="entry name" value="MaoC_dehydratas"/>
    <property type="match status" value="1"/>
</dbReference>
<dbReference type="AlphaFoldDB" id="A0A423PME1"/>
<proteinExistence type="predicted"/>
<protein>
    <submittedName>
        <fullName evidence="3">Dehydratase</fullName>
    </submittedName>
</protein>
<feature type="domain" description="MaoC-like" evidence="2">
    <location>
        <begin position="175"/>
        <end position="272"/>
    </location>
</feature>
<dbReference type="OrthoDB" id="9774179at2"/>
<dbReference type="SUPFAM" id="SSF54637">
    <property type="entry name" value="Thioesterase/thiol ester dehydrase-isomerase"/>
    <property type="match status" value="2"/>
</dbReference>
<evidence type="ECO:0000256" key="1">
    <source>
        <dbReference type="SAM" id="MobiDB-lite"/>
    </source>
</evidence>
<dbReference type="EMBL" id="AYKF01000099">
    <property type="protein sequence ID" value="ROO26702.1"/>
    <property type="molecule type" value="Genomic_DNA"/>
</dbReference>
<dbReference type="Gene3D" id="3.10.129.10">
    <property type="entry name" value="Hotdog Thioesterase"/>
    <property type="match status" value="1"/>
</dbReference>
<evidence type="ECO:0000313" key="3">
    <source>
        <dbReference type="EMBL" id="ROO26702.1"/>
    </source>
</evidence>
<evidence type="ECO:0000313" key="4">
    <source>
        <dbReference type="Proteomes" id="UP000285123"/>
    </source>
</evidence>
<feature type="region of interest" description="Disordered" evidence="1">
    <location>
        <begin position="158"/>
        <end position="187"/>
    </location>
</feature>
<evidence type="ECO:0000259" key="2">
    <source>
        <dbReference type="Pfam" id="PF01575"/>
    </source>
</evidence>
<dbReference type="PANTHER" id="PTHR43841">
    <property type="entry name" value="3-HYDROXYACYL-THIOESTER DEHYDRATASE HTDX-RELATED"/>
    <property type="match status" value="1"/>
</dbReference>
<sequence length="294" mass="32546">MTSDIRLDYDQLPPVVPAYVRAAVTLSGGLSDGETIPNIVARLPGMEVRAEALARYRRVCGFDHTEHLPVTYPHVLAFPMHMAVMTHRRFPLKLLGLIHVRNVINQYRAIHAEETLQLEVAVGGHRDVDKGIEFDLITRVRDTAGDIIWDETGTMLSRRKTKRSSEGSSSRKAAETLGFEPSTESDWQVPENIGRRYAGAAGDYNPIHLSPITAKVFGFPRHIATGMWLKAHAAAELAPELSGDAYRLSVAFRKPVFLPSRPRLLYAHADSGLDFALVDQTGDVQHLLGSVSHL</sequence>